<sequence length="687" mass="77798">MWFNEFNAGYNLLDKNVQTDEPSGEWMGFLSKQKANPLLLIGLNTVILDTVSAYPLGDGVLDVLRVICKQLLTFYTIKCSEIQTFTLELLPSILFVYLCFFQRSISLQFSFNKAKVVSQTPKVVLLETPSEHDVDNVNNETDQGETHGTITTSEKASKGDKNRNQLTDVYQVVELLEQFLVQVYTKSTSREPCKQELQSTDFWRCKLRKTPTVFNDPIYIGTTIQERSGNFRTKSTNQTGDASLIHMYDISWSELEQRQKSRQTISRITDHNRMVVLTAIIQAINSSVCQLPRFALHSICRVALLVSPRREHRQNASLEDCSTEVGGYDVNKTNTDTNFDGNFRSTNQPATGYVQCSSQISLSGMKKEPDQEASPTQTAIPMGAKFKRRMSRIGHVNVTGHTKHADSPIVQTRIQGVTESFVLELLKCLQSYTVDVHWKPARLALESIESRATMELWSKPLLVINSMRHLAKMETRTDEVSQTEAELSLGSDKVRRDSLSKYDQQYPAPLDPKQISLASAYCSLWAELVDKKEHTIMQSYGGPQHENPSAASMKLVQVARDKFMRSIVTNANFQTTKPPDDIPLHMDNEKSTSRTENRKRSSSLDNSFAQSRKIGELAPQWNGEIQDLVIEEPGPAWGATKGWFKKTFAPKKPDQTDNKTEFSYVVFSIRVLKFYCDTFENANCVLH</sequence>
<keyword evidence="4" id="KW-0963">Cytoplasm</keyword>
<reference evidence="8" key="1">
    <citation type="submission" date="2019-05" db="EMBL/GenBank/DDBJ databases">
        <title>Annotation for the trematode Fasciolopsis buski.</title>
        <authorList>
            <person name="Choi Y.-J."/>
        </authorList>
    </citation>
    <scope>NUCLEOTIDE SEQUENCE</scope>
    <source>
        <strain evidence="8">HT</strain>
        <tissue evidence="8">Whole worm</tissue>
    </source>
</reference>
<accession>A0A8E0VLA1</accession>
<feature type="compositionally biased region" description="Basic and acidic residues" evidence="7">
    <location>
        <begin position="578"/>
        <end position="599"/>
    </location>
</feature>
<dbReference type="GO" id="GO:0072659">
    <property type="term" value="P:protein localization to plasma membrane"/>
    <property type="evidence" value="ECO:0007669"/>
    <property type="project" value="TreeGrafter"/>
</dbReference>
<evidence type="ECO:0000256" key="2">
    <source>
        <dbReference type="ARBA" id="ARBA00004514"/>
    </source>
</evidence>
<dbReference type="AlphaFoldDB" id="A0A8E0VLA1"/>
<dbReference type="GO" id="GO:0005886">
    <property type="term" value="C:plasma membrane"/>
    <property type="evidence" value="ECO:0007669"/>
    <property type="project" value="UniProtKB-SubCell"/>
</dbReference>
<dbReference type="GO" id="GO:0046854">
    <property type="term" value="P:phosphatidylinositol phosphate biosynthetic process"/>
    <property type="evidence" value="ECO:0007669"/>
    <property type="project" value="TreeGrafter"/>
</dbReference>
<proteinExistence type="inferred from homology"/>
<keyword evidence="5" id="KW-0472">Membrane</keyword>
<keyword evidence="3" id="KW-1003">Cell membrane</keyword>
<evidence type="ECO:0000313" key="8">
    <source>
        <dbReference type="EMBL" id="KAA0195719.1"/>
    </source>
</evidence>
<gene>
    <name evidence="8" type="ORF">FBUS_03147</name>
</gene>
<evidence type="ECO:0000256" key="7">
    <source>
        <dbReference type="SAM" id="MobiDB-lite"/>
    </source>
</evidence>
<keyword evidence="9" id="KW-1185">Reference proteome</keyword>
<evidence type="ECO:0000256" key="4">
    <source>
        <dbReference type="ARBA" id="ARBA00022490"/>
    </source>
</evidence>
<protein>
    <submittedName>
        <fullName evidence="8">Uncharacterized protein</fullName>
    </submittedName>
</protein>
<dbReference type="Proteomes" id="UP000728185">
    <property type="component" value="Unassembled WGS sequence"/>
</dbReference>
<comment type="similarity">
    <text evidence="6">Belongs to the Hyccin family.</text>
</comment>
<dbReference type="OrthoDB" id="6247404at2759"/>
<dbReference type="Pfam" id="PF09790">
    <property type="entry name" value="Hyccin"/>
    <property type="match status" value="1"/>
</dbReference>
<dbReference type="EMBL" id="LUCM01003486">
    <property type="protein sequence ID" value="KAA0195719.1"/>
    <property type="molecule type" value="Genomic_DNA"/>
</dbReference>
<evidence type="ECO:0000256" key="5">
    <source>
        <dbReference type="ARBA" id="ARBA00023136"/>
    </source>
</evidence>
<feature type="region of interest" description="Disordered" evidence="7">
    <location>
        <begin position="570"/>
        <end position="609"/>
    </location>
</feature>
<dbReference type="InterPro" id="IPR018619">
    <property type="entry name" value="Hyccin"/>
</dbReference>
<feature type="region of interest" description="Disordered" evidence="7">
    <location>
        <begin position="134"/>
        <end position="160"/>
    </location>
</feature>
<dbReference type="PANTHER" id="PTHR31220">
    <property type="entry name" value="HYCCIN RELATED"/>
    <property type="match status" value="1"/>
</dbReference>
<dbReference type="GO" id="GO:0005829">
    <property type="term" value="C:cytosol"/>
    <property type="evidence" value="ECO:0007669"/>
    <property type="project" value="UniProtKB-SubCell"/>
</dbReference>
<evidence type="ECO:0000256" key="1">
    <source>
        <dbReference type="ARBA" id="ARBA00004236"/>
    </source>
</evidence>
<evidence type="ECO:0000256" key="3">
    <source>
        <dbReference type="ARBA" id="ARBA00022475"/>
    </source>
</evidence>
<evidence type="ECO:0000313" key="9">
    <source>
        <dbReference type="Proteomes" id="UP000728185"/>
    </source>
</evidence>
<feature type="compositionally biased region" description="Polar residues" evidence="7">
    <location>
        <begin position="136"/>
        <end position="154"/>
    </location>
</feature>
<organism evidence="8 9">
    <name type="scientific">Fasciolopsis buskii</name>
    <dbReference type="NCBI Taxonomy" id="27845"/>
    <lineage>
        <taxon>Eukaryota</taxon>
        <taxon>Metazoa</taxon>
        <taxon>Spiralia</taxon>
        <taxon>Lophotrochozoa</taxon>
        <taxon>Platyhelminthes</taxon>
        <taxon>Trematoda</taxon>
        <taxon>Digenea</taxon>
        <taxon>Plagiorchiida</taxon>
        <taxon>Echinostomata</taxon>
        <taxon>Echinostomatoidea</taxon>
        <taxon>Fasciolidae</taxon>
        <taxon>Fasciolopsis</taxon>
    </lineage>
</organism>
<name>A0A8E0VLA1_9TREM</name>
<evidence type="ECO:0000256" key="6">
    <source>
        <dbReference type="ARBA" id="ARBA00034482"/>
    </source>
</evidence>
<dbReference type="PANTHER" id="PTHR31220:SF1">
    <property type="entry name" value="GH21176P"/>
    <property type="match status" value="1"/>
</dbReference>
<comment type="caution">
    <text evidence="8">The sequence shown here is derived from an EMBL/GenBank/DDBJ whole genome shotgun (WGS) entry which is preliminary data.</text>
</comment>
<comment type="subcellular location">
    <subcellularLocation>
        <location evidence="1">Cell membrane</location>
    </subcellularLocation>
    <subcellularLocation>
        <location evidence="2">Cytoplasm</location>
        <location evidence="2">Cytosol</location>
    </subcellularLocation>
</comment>